<dbReference type="RefSeq" id="XP_007866445.1">
    <property type="nucleotide sequence ID" value="XM_007868254.1"/>
</dbReference>
<dbReference type="EMBL" id="KB469302">
    <property type="protein sequence ID" value="EPQ55301.1"/>
    <property type="molecule type" value="Genomic_DNA"/>
</dbReference>
<reference evidence="3 4" key="1">
    <citation type="journal article" date="2012" name="Science">
        <title>The Paleozoic origin of enzymatic lignin decomposition reconstructed from 31 fungal genomes.</title>
        <authorList>
            <person name="Floudas D."/>
            <person name="Binder M."/>
            <person name="Riley R."/>
            <person name="Barry K."/>
            <person name="Blanchette R.A."/>
            <person name="Henrissat B."/>
            <person name="Martinez A.T."/>
            <person name="Otillar R."/>
            <person name="Spatafora J.W."/>
            <person name="Yadav J.S."/>
            <person name="Aerts A."/>
            <person name="Benoit I."/>
            <person name="Boyd A."/>
            <person name="Carlson A."/>
            <person name="Copeland A."/>
            <person name="Coutinho P.M."/>
            <person name="de Vries R.P."/>
            <person name="Ferreira P."/>
            <person name="Findley K."/>
            <person name="Foster B."/>
            <person name="Gaskell J."/>
            <person name="Glotzer D."/>
            <person name="Gorecki P."/>
            <person name="Heitman J."/>
            <person name="Hesse C."/>
            <person name="Hori C."/>
            <person name="Igarashi K."/>
            <person name="Jurgens J.A."/>
            <person name="Kallen N."/>
            <person name="Kersten P."/>
            <person name="Kohler A."/>
            <person name="Kuees U."/>
            <person name="Kumar T.K.A."/>
            <person name="Kuo A."/>
            <person name="LaButti K."/>
            <person name="Larrondo L.F."/>
            <person name="Lindquist E."/>
            <person name="Ling A."/>
            <person name="Lombard V."/>
            <person name="Lucas S."/>
            <person name="Lundell T."/>
            <person name="Martin R."/>
            <person name="McLaughlin D.J."/>
            <person name="Morgenstern I."/>
            <person name="Morin E."/>
            <person name="Murat C."/>
            <person name="Nagy L.G."/>
            <person name="Nolan M."/>
            <person name="Ohm R.A."/>
            <person name="Patyshakuliyeva A."/>
            <person name="Rokas A."/>
            <person name="Ruiz-Duenas F.J."/>
            <person name="Sabat G."/>
            <person name="Salamov A."/>
            <person name="Samejima M."/>
            <person name="Schmutz J."/>
            <person name="Slot J.C."/>
            <person name="St John F."/>
            <person name="Stenlid J."/>
            <person name="Sun H."/>
            <person name="Sun S."/>
            <person name="Syed K."/>
            <person name="Tsang A."/>
            <person name="Wiebenga A."/>
            <person name="Young D."/>
            <person name="Pisabarro A."/>
            <person name="Eastwood D.C."/>
            <person name="Martin F."/>
            <person name="Cullen D."/>
            <person name="Grigoriev I.V."/>
            <person name="Hibbett D.S."/>
        </authorList>
    </citation>
    <scope>NUCLEOTIDE SEQUENCE [LARGE SCALE GENOMIC DNA]</scope>
    <source>
        <strain evidence="3 4">ATCC 11539</strain>
    </source>
</reference>
<sequence length="289" mass="29471">MLYAKTLFAALLAAAVLVQAEPTQTTPVSINPHGIALKPVPQKRDAVADAPSPSVELTNAQRLARGLPLRKPSRQSKKSRQARQAAPSACPSTAYSGIVQVTDADTGAGLGYLPSTLNLFAEYGVTPSAEGALRVAFSAASCAGAASQLDILTTNGAADFPYLGLISGFANAGTQGDLGAGSYNYAYFGSVTQTPAGSPPVTAPNSYSVATGVPEVVESAVWTYDAASGSISAQWVNTDGSVVATDLLYSASDNTIVAAGDVASFRSRFGSAGTFPRLTLRLVPDGGAY</sequence>
<dbReference type="GeneID" id="19301967"/>
<dbReference type="HOGENOM" id="CLU_066064_0_1_1"/>
<feature type="signal peptide" evidence="2">
    <location>
        <begin position="1"/>
        <end position="20"/>
    </location>
</feature>
<accession>S7Q5H5</accession>
<keyword evidence="4" id="KW-1185">Reference proteome</keyword>
<organism evidence="3 4">
    <name type="scientific">Gloeophyllum trabeum (strain ATCC 11539 / FP-39264 / Madison 617)</name>
    <name type="common">Brown rot fungus</name>
    <dbReference type="NCBI Taxonomy" id="670483"/>
    <lineage>
        <taxon>Eukaryota</taxon>
        <taxon>Fungi</taxon>
        <taxon>Dikarya</taxon>
        <taxon>Basidiomycota</taxon>
        <taxon>Agaricomycotina</taxon>
        <taxon>Agaricomycetes</taxon>
        <taxon>Gloeophyllales</taxon>
        <taxon>Gloeophyllaceae</taxon>
        <taxon>Gloeophyllum</taxon>
    </lineage>
</organism>
<evidence type="ECO:0000256" key="2">
    <source>
        <dbReference type="SAM" id="SignalP"/>
    </source>
</evidence>
<dbReference type="Proteomes" id="UP000030669">
    <property type="component" value="Unassembled WGS sequence"/>
</dbReference>
<keyword evidence="2" id="KW-0732">Signal</keyword>
<gene>
    <name evidence="3" type="ORF">GLOTRDRAFT_129582</name>
</gene>
<dbReference type="OrthoDB" id="4584900at2759"/>
<evidence type="ECO:0000313" key="3">
    <source>
        <dbReference type="EMBL" id="EPQ55301.1"/>
    </source>
</evidence>
<dbReference type="AlphaFoldDB" id="S7Q5H5"/>
<evidence type="ECO:0000313" key="4">
    <source>
        <dbReference type="Proteomes" id="UP000030669"/>
    </source>
</evidence>
<proteinExistence type="predicted"/>
<evidence type="ECO:0008006" key="5">
    <source>
        <dbReference type="Google" id="ProtNLM"/>
    </source>
</evidence>
<dbReference type="KEGG" id="gtr:GLOTRDRAFT_129582"/>
<protein>
    <recommendedName>
        <fullName evidence="5">Acid protease</fullName>
    </recommendedName>
</protein>
<dbReference type="OMA" id="SAQWINP"/>
<name>S7Q5H5_GLOTA</name>
<evidence type="ECO:0000256" key="1">
    <source>
        <dbReference type="SAM" id="MobiDB-lite"/>
    </source>
</evidence>
<feature type="region of interest" description="Disordered" evidence="1">
    <location>
        <begin position="68"/>
        <end position="89"/>
    </location>
</feature>
<feature type="chain" id="PRO_5004544246" description="Acid protease" evidence="2">
    <location>
        <begin position="21"/>
        <end position="289"/>
    </location>
</feature>
<feature type="compositionally biased region" description="Basic residues" evidence="1">
    <location>
        <begin position="71"/>
        <end position="81"/>
    </location>
</feature>
<dbReference type="eggNOG" id="ENOG502SE8A">
    <property type="taxonomic scope" value="Eukaryota"/>
</dbReference>